<feature type="compositionally biased region" description="Polar residues" evidence="1">
    <location>
        <begin position="48"/>
        <end position="57"/>
    </location>
</feature>
<feature type="compositionally biased region" description="Polar residues" evidence="1">
    <location>
        <begin position="228"/>
        <end position="238"/>
    </location>
</feature>
<dbReference type="Proteomes" id="UP000012065">
    <property type="component" value="Unassembled WGS sequence"/>
</dbReference>
<feature type="compositionally biased region" description="Polar residues" evidence="1">
    <location>
        <begin position="365"/>
        <end position="381"/>
    </location>
</feature>
<feature type="compositionally biased region" description="Basic and acidic residues" evidence="1">
    <location>
        <begin position="213"/>
        <end position="227"/>
    </location>
</feature>
<comment type="caution">
    <text evidence="2">The sequence shown here is derived from an EMBL/GenBank/DDBJ whole genome shotgun (WGS) entry which is preliminary data.</text>
</comment>
<name>M5BWF2_THACB</name>
<reference evidence="2 3" key="1">
    <citation type="journal article" date="2013" name="J. Biotechnol.">
        <title>Establishment and interpretation of the genome sequence of the phytopathogenic fungus Rhizoctonia solani AG1-IB isolate 7/3/14.</title>
        <authorList>
            <person name="Wibberg D.W."/>
            <person name="Jelonek L.J."/>
            <person name="Rupp O.R."/>
            <person name="Hennig M.H."/>
            <person name="Eikmeyer F.E."/>
            <person name="Goesmann A.G."/>
            <person name="Hartmann A.H."/>
            <person name="Borriss R.B."/>
            <person name="Grosch R.G."/>
            <person name="Puehler A.P."/>
            <person name="Schlueter A.S."/>
        </authorList>
    </citation>
    <scope>NUCLEOTIDE SEQUENCE [LARGE SCALE GENOMIC DNA]</scope>
    <source>
        <strain evidence="3">AG1-IB / isolate 7/3/14</strain>
    </source>
</reference>
<feature type="region of interest" description="Disordered" evidence="1">
    <location>
        <begin position="1"/>
        <end position="91"/>
    </location>
</feature>
<proteinExistence type="predicted"/>
<evidence type="ECO:0000313" key="3">
    <source>
        <dbReference type="Proteomes" id="UP000012065"/>
    </source>
</evidence>
<feature type="region of interest" description="Disordered" evidence="1">
    <location>
        <begin position="174"/>
        <end position="260"/>
    </location>
</feature>
<evidence type="ECO:0000256" key="1">
    <source>
        <dbReference type="SAM" id="MobiDB-lite"/>
    </source>
</evidence>
<feature type="compositionally biased region" description="Polar residues" evidence="1">
    <location>
        <begin position="81"/>
        <end position="90"/>
    </location>
</feature>
<organism evidence="2 3">
    <name type="scientific">Thanatephorus cucumeris (strain AG1-IB / isolate 7/3/14)</name>
    <name type="common">Lettuce bottom rot fungus</name>
    <name type="synonym">Rhizoctonia solani</name>
    <dbReference type="NCBI Taxonomy" id="1108050"/>
    <lineage>
        <taxon>Eukaryota</taxon>
        <taxon>Fungi</taxon>
        <taxon>Dikarya</taxon>
        <taxon>Basidiomycota</taxon>
        <taxon>Agaricomycotina</taxon>
        <taxon>Agaricomycetes</taxon>
        <taxon>Cantharellales</taxon>
        <taxon>Ceratobasidiaceae</taxon>
        <taxon>Rhizoctonia</taxon>
        <taxon>Rhizoctonia solani AG-1</taxon>
    </lineage>
</organism>
<feature type="region of interest" description="Disordered" evidence="1">
    <location>
        <begin position="343"/>
        <end position="388"/>
    </location>
</feature>
<feature type="compositionally biased region" description="Low complexity" evidence="1">
    <location>
        <begin position="69"/>
        <end position="80"/>
    </location>
</feature>
<evidence type="ECO:0000313" key="2">
    <source>
        <dbReference type="EMBL" id="CCO31506.1"/>
    </source>
</evidence>
<feature type="compositionally biased region" description="Low complexity" evidence="1">
    <location>
        <begin position="279"/>
        <end position="290"/>
    </location>
</feature>
<feature type="compositionally biased region" description="Polar residues" evidence="1">
    <location>
        <begin position="1"/>
        <end position="12"/>
    </location>
</feature>
<dbReference type="HOGENOM" id="CLU_712092_0_0_1"/>
<feature type="compositionally biased region" description="Basic and acidic residues" evidence="1">
    <location>
        <begin position="248"/>
        <end position="259"/>
    </location>
</feature>
<sequence>MPPTNLFFSRIQSAPAPDDENDPFPPAPHTPVDGANIPTGLHFRHVRTQSNLSSTAYTDIPEHTDNESESSMTSISTPSSALANSNTSPTKLERLNTVDTDEENEIDVALGPSASTAFANNALRPSLSAPSISIQSAHSASPVRSASGPAFAHGFTFGGRLGSVKGKGRLLDGFDTLDASPRSVKPKASSIWSTGTGSGGSTGTPERSPRKREHGDRFIPQRDDWDNTHLSTTYNLSSDPRPPTPRRTPIETDAHKEQQNRTFSTALASEMFPHAPFMPSSSPGSVSGIGIKRRRSPSPSPSTPSRQRILGFSTPGSTPGSVVSDLGLLDAPIPLIRLMPCEDEPTPCSRVHKQPSAPYPKHLTRSSTLPNSKTTFTSISSIGAPRIS</sequence>
<accession>M5BWF2</accession>
<protein>
    <submittedName>
        <fullName evidence="2">Uncharacterized protein</fullName>
    </submittedName>
</protein>
<gene>
    <name evidence="2" type="ORF">BN14_05550</name>
</gene>
<feature type="region of interest" description="Disordered" evidence="1">
    <location>
        <begin position="274"/>
        <end position="320"/>
    </location>
</feature>
<dbReference type="AlphaFoldDB" id="M5BWF2"/>
<dbReference type="EMBL" id="CAOJ01008312">
    <property type="protein sequence ID" value="CCO31506.1"/>
    <property type="molecule type" value="Genomic_DNA"/>
</dbReference>